<dbReference type="OrthoDB" id="1879366at2759"/>
<dbReference type="Pfam" id="PF08240">
    <property type="entry name" value="ADH_N"/>
    <property type="match status" value="1"/>
</dbReference>
<dbReference type="SUPFAM" id="SSF51735">
    <property type="entry name" value="NAD(P)-binding Rossmann-fold domains"/>
    <property type="match status" value="1"/>
</dbReference>
<dbReference type="PROSITE" id="PS00059">
    <property type="entry name" value="ADH_ZINC"/>
    <property type="match status" value="1"/>
</dbReference>
<dbReference type="Proteomes" id="UP001153069">
    <property type="component" value="Unassembled WGS sequence"/>
</dbReference>
<dbReference type="InterPro" id="IPR013154">
    <property type="entry name" value="ADH-like_N"/>
</dbReference>
<protein>
    <submittedName>
        <fullName evidence="9">Probable formaldehyde dehydrogenase AdhA</fullName>
    </submittedName>
</protein>
<keyword evidence="4 7" id="KW-0862">Zinc</keyword>
<dbReference type="InterPro" id="IPR002328">
    <property type="entry name" value="ADH_Zn_CS"/>
</dbReference>
<accession>A0A9N8E050</accession>
<evidence type="ECO:0000256" key="7">
    <source>
        <dbReference type="RuleBase" id="RU361277"/>
    </source>
</evidence>
<evidence type="ECO:0000313" key="10">
    <source>
        <dbReference type="Proteomes" id="UP001153069"/>
    </source>
</evidence>
<dbReference type="GO" id="GO:0005737">
    <property type="term" value="C:cytoplasm"/>
    <property type="evidence" value="ECO:0007669"/>
    <property type="project" value="TreeGrafter"/>
</dbReference>
<evidence type="ECO:0000256" key="1">
    <source>
        <dbReference type="ARBA" id="ARBA00001947"/>
    </source>
</evidence>
<dbReference type="InterPro" id="IPR020843">
    <property type="entry name" value="ER"/>
</dbReference>
<dbReference type="FunFam" id="3.40.50.720:FF:000039">
    <property type="entry name" value="Alcohol dehydrogenase AdhP"/>
    <property type="match status" value="1"/>
</dbReference>
<dbReference type="Gene3D" id="3.40.50.720">
    <property type="entry name" value="NAD(P)-binding Rossmann-like Domain"/>
    <property type="match status" value="1"/>
</dbReference>
<dbReference type="Pfam" id="PF00107">
    <property type="entry name" value="ADH_zinc_N"/>
    <property type="match status" value="1"/>
</dbReference>
<organism evidence="9 10">
    <name type="scientific">Seminavis robusta</name>
    <dbReference type="NCBI Taxonomy" id="568900"/>
    <lineage>
        <taxon>Eukaryota</taxon>
        <taxon>Sar</taxon>
        <taxon>Stramenopiles</taxon>
        <taxon>Ochrophyta</taxon>
        <taxon>Bacillariophyta</taxon>
        <taxon>Bacillariophyceae</taxon>
        <taxon>Bacillariophycidae</taxon>
        <taxon>Naviculales</taxon>
        <taxon>Naviculaceae</taxon>
        <taxon>Seminavis</taxon>
    </lineage>
</organism>
<dbReference type="GO" id="GO:0004022">
    <property type="term" value="F:alcohol dehydrogenase (NAD+) activity"/>
    <property type="evidence" value="ECO:0007669"/>
    <property type="project" value="TreeGrafter"/>
</dbReference>
<keyword evidence="3 7" id="KW-0479">Metal-binding</keyword>
<dbReference type="SUPFAM" id="SSF50129">
    <property type="entry name" value="GroES-like"/>
    <property type="match status" value="1"/>
</dbReference>
<evidence type="ECO:0000256" key="5">
    <source>
        <dbReference type="ARBA" id="ARBA00023002"/>
    </source>
</evidence>
<dbReference type="EMBL" id="CAICTM010000404">
    <property type="protein sequence ID" value="CAB9509780.1"/>
    <property type="molecule type" value="Genomic_DNA"/>
</dbReference>
<keyword evidence="5" id="KW-0560">Oxidoreductase</keyword>
<comment type="similarity">
    <text evidence="2 7">Belongs to the zinc-containing alcohol dehydrogenase family.</text>
</comment>
<dbReference type="InterPro" id="IPR036291">
    <property type="entry name" value="NAD(P)-bd_dom_sf"/>
</dbReference>
<keyword evidence="10" id="KW-1185">Reference proteome</keyword>
<reference evidence="9" key="1">
    <citation type="submission" date="2020-06" db="EMBL/GenBank/DDBJ databases">
        <authorList>
            <consortium name="Plant Systems Biology data submission"/>
        </authorList>
    </citation>
    <scope>NUCLEOTIDE SEQUENCE</scope>
    <source>
        <strain evidence="9">D6</strain>
    </source>
</reference>
<comment type="caution">
    <text evidence="9">The sequence shown here is derived from an EMBL/GenBank/DDBJ whole genome shotgun (WGS) entry which is preliminary data.</text>
</comment>
<dbReference type="AlphaFoldDB" id="A0A9N8E050"/>
<keyword evidence="6" id="KW-0520">NAD</keyword>
<dbReference type="Gene3D" id="3.90.180.10">
    <property type="entry name" value="Medium-chain alcohol dehydrogenases, catalytic domain"/>
    <property type="match status" value="1"/>
</dbReference>
<evidence type="ECO:0000256" key="6">
    <source>
        <dbReference type="ARBA" id="ARBA00023027"/>
    </source>
</evidence>
<evidence type="ECO:0000256" key="3">
    <source>
        <dbReference type="ARBA" id="ARBA00022723"/>
    </source>
</evidence>
<dbReference type="SMART" id="SM00829">
    <property type="entry name" value="PKS_ER"/>
    <property type="match status" value="1"/>
</dbReference>
<dbReference type="GO" id="GO:0008270">
    <property type="term" value="F:zinc ion binding"/>
    <property type="evidence" value="ECO:0007669"/>
    <property type="project" value="InterPro"/>
</dbReference>
<sequence length="338" mass="35874">MPTFKCAVIKEAGGKFEFEEREIPTPARGEVLLKVKACGVCHSDKFTVFNAYPGCSLPRVPGHEVIGTVESVGEGVDWPPTGLLVGVGWHHDHCLFCEACRRGDFMMCPKSRVSGIHADGGYAEYMIAPWTGIAELPQDIDPVAAAPLLCAGITVFNSMRNQENVGPGDLVAVQGIGGLGHLGIQFAKKMGFQVAAVSSSGSKKELAEKLGADHYIDTSVEPASAQLQKLGGAKLVLATAPNAKSMEDLVNALGSNGRLLIVGADADKFSLSPFQVIPNRGHVCGWPSGTGTDCTDCCNFAKNQGIASMNEVFPLDKAQEAYDYMMSGKARFRVVLTP</sequence>
<name>A0A9N8E050_9STRA</name>
<feature type="domain" description="Enoyl reductase (ER)" evidence="8">
    <location>
        <begin position="13"/>
        <end position="336"/>
    </location>
</feature>
<dbReference type="PANTHER" id="PTHR42940">
    <property type="entry name" value="ALCOHOL DEHYDROGENASE 1-RELATED"/>
    <property type="match status" value="1"/>
</dbReference>
<dbReference type="InterPro" id="IPR013149">
    <property type="entry name" value="ADH-like_C"/>
</dbReference>
<gene>
    <name evidence="9" type="ORF">SEMRO_405_G136090.1</name>
</gene>
<proteinExistence type="inferred from homology"/>
<evidence type="ECO:0000259" key="8">
    <source>
        <dbReference type="SMART" id="SM00829"/>
    </source>
</evidence>
<evidence type="ECO:0000256" key="2">
    <source>
        <dbReference type="ARBA" id="ARBA00008072"/>
    </source>
</evidence>
<dbReference type="PANTHER" id="PTHR42940:SF7">
    <property type="entry name" value="ALCOHOL DEHYDROGENASE-LIKE N-TERMINAL DOMAIN-CONTAINING PROTEIN"/>
    <property type="match status" value="1"/>
</dbReference>
<comment type="cofactor">
    <cofactor evidence="1 7">
        <name>Zn(2+)</name>
        <dbReference type="ChEBI" id="CHEBI:29105"/>
    </cofactor>
</comment>
<evidence type="ECO:0000313" key="9">
    <source>
        <dbReference type="EMBL" id="CAB9509780.1"/>
    </source>
</evidence>
<dbReference type="InterPro" id="IPR011032">
    <property type="entry name" value="GroES-like_sf"/>
</dbReference>
<evidence type="ECO:0000256" key="4">
    <source>
        <dbReference type="ARBA" id="ARBA00022833"/>
    </source>
</evidence>